<reference evidence="2" key="1">
    <citation type="submission" date="2022-12" db="EMBL/GenBank/DDBJ databases">
        <authorList>
            <person name="Bing R.G."/>
            <person name="Willard D.J."/>
            <person name="Manesh M.J.H."/>
            <person name="Laemthong T."/>
            <person name="Crosby J.R."/>
            <person name="Kelly R.M."/>
        </authorList>
    </citation>
    <scope>NUCLEOTIDE SEQUENCE</scope>
    <source>
        <strain evidence="2">DSM 8990</strain>
    </source>
</reference>
<dbReference type="Proteomes" id="UP001164909">
    <property type="component" value="Chromosome"/>
</dbReference>
<keyword evidence="3" id="KW-1185">Reference proteome</keyword>
<dbReference type="SMART" id="SM01321">
    <property type="entry name" value="Y1_Tnp"/>
    <property type="match status" value="1"/>
</dbReference>
<gene>
    <name evidence="2" type="primary">tnpA</name>
    <name evidence="2" type="ORF">OTK00_001479</name>
</gene>
<name>A0ABY7BJN7_9FIRM</name>
<evidence type="ECO:0000313" key="2">
    <source>
        <dbReference type="EMBL" id="WAM33019.1"/>
    </source>
</evidence>
<dbReference type="PANTHER" id="PTHR33360">
    <property type="entry name" value="TRANSPOSASE FOR INSERTION SEQUENCE ELEMENT IS200"/>
    <property type="match status" value="1"/>
</dbReference>
<dbReference type="EMBL" id="CP113865">
    <property type="protein sequence ID" value="WAM33019.1"/>
    <property type="molecule type" value="Genomic_DNA"/>
</dbReference>
<dbReference type="PANTHER" id="PTHR33360:SF2">
    <property type="entry name" value="TRANSPOSASE FOR INSERTION SEQUENCE ELEMENT IS200"/>
    <property type="match status" value="1"/>
</dbReference>
<dbReference type="Gene3D" id="3.30.70.1290">
    <property type="entry name" value="Transposase IS200-like"/>
    <property type="match status" value="1"/>
</dbReference>
<evidence type="ECO:0000313" key="3">
    <source>
        <dbReference type="Proteomes" id="UP001164909"/>
    </source>
</evidence>
<dbReference type="RefSeq" id="WP_045169698.1">
    <property type="nucleotide sequence ID" value="NZ_CP113865.1"/>
</dbReference>
<dbReference type="SUPFAM" id="SSF143422">
    <property type="entry name" value="Transposase IS200-like"/>
    <property type="match status" value="1"/>
</dbReference>
<sequence length="136" mass="15904">MNTYKSTRHAKFLINYHFIWIPKYCKDFLKDPEVKKIVEDTIKELSKAYKFDILALEIMPDHIHLFISSLPRYSPSQLINVIKGATGRKIGQRFPQYKQKGSVWTRAYFVATAGNVSSETIKKYIEAQWEKVEEDG</sequence>
<dbReference type="Pfam" id="PF01797">
    <property type="entry name" value="Y1_Tnp"/>
    <property type="match status" value="1"/>
</dbReference>
<dbReference type="NCBIfam" id="NF033573">
    <property type="entry name" value="transpos_IS200"/>
    <property type="match status" value="1"/>
</dbReference>
<feature type="domain" description="Transposase IS200-like" evidence="1">
    <location>
        <begin position="11"/>
        <end position="128"/>
    </location>
</feature>
<evidence type="ECO:0000259" key="1">
    <source>
        <dbReference type="SMART" id="SM01321"/>
    </source>
</evidence>
<protein>
    <submittedName>
        <fullName evidence="2">IS200/IS605 family transposase</fullName>
    </submittedName>
</protein>
<accession>A0ABY7BJN7</accession>
<proteinExistence type="predicted"/>
<dbReference type="InterPro" id="IPR036515">
    <property type="entry name" value="Transposase_17_sf"/>
</dbReference>
<organism evidence="2 3">
    <name type="scientific">Caldicellulosiruptor morganii</name>
    <dbReference type="NCBI Taxonomy" id="1387555"/>
    <lineage>
        <taxon>Bacteria</taxon>
        <taxon>Bacillati</taxon>
        <taxon>Bacillota</taxon>
        <taxon>Bacillota incertae sedis</taxon>
        <taxon>Caldicellulosiruptorales</taxon>
        <taxon>Caldicellulosiruptoraceae</taxon>
        <taxon>Caldicellulosiruptor</taxon>
    </lineage>
</organism>
<dbReference type="InterPro" id="IPR002686">
    <property type="entry name" value="Transposase_17"/>
</dbReference>